<evidence type="ECO:0000256" key="2">
    <source>
        <dbReference type="ARBA" id="ARBA00009677"/>
    </source>
</evidence>
<dbReference type="PROSITE" id="PS00588">
    <property type="entry name" value="FLAGELLA_BB_ROD"/>
    <property type="match status" value="1"/>
</dbReference>
<comment type="similarity">
    <text evidence="2 4">Belongs to the flagella basal body rod proteins family.</text>
</comment>
<evidence type="ECO:0000256" key="1">
    <source>
        <dbReference type="ARBA" id="ARBA00004117"/>
    </source>
</evidence>
<keyword evidence="7" id="KW-0969">Cilium</keyword>
<evidence type="ECO:0000259" key="6">
    <source>
        <dbReference type="Pfam" id="PF06429"/>
    </source>
</evidence>
<dbReference type="Pfam" id="PF06429">
    <property type="entry name" value="Flg_bbr_C"/>
    <property type="match status" value="1"/>
</dbReference>
<evidence type="ECO:0000313" key="7">
    <source>
        <dbReference type="EMBL" id="NBZ88379.1"/>
    </source>
</evidence>
<sequence>MTITSSLNAGVAGLNANANRLSTISDNIANSSTYGYKKATADFYSIVVQGDLSTAYSAGGVRSTSYRLIDEHGPLIGTTNSTDFAIDGRGFMAVTTIDAVNRGEDLPISLTTTGSFKPDAEGVLRTSTGKVLMGWVANPDGSLGNYPRDTMSALQPVRLDTNQYISNPTTELSLSANLPATSTAYDSDGLAKVMTVQYAGNLGTSETLQYTFTPTVPATGRSNEWTMTIRDSASDDNVIAEYTVVFDDSQSSGGTLASVTTITGDDYDPATGIIPLTVGGGALNMNVGAVGVTGGMTQLSQDFAPIGKATNGTPVARLVSVNIDDNGYLTANYDQGFSKVIYQIPVVDVPNPNGLISHSDQSYEISAESGAFYLWDSGDGPTGKMVGYSQEQSTTDVTQELTNLITTQRAYSSNVKVIQTVDEMLQETANLKR</sequence>
<dbReference type="InterPro" id="IPR001444">
    <property type="entry name" value="Flag_bb_rod_N"/>
</dbReference>
<dbReference type="EMBL" id="JAABNR010000011">
    <property type="protein sequence ID" value="NBZ88379.1"/>
    <property type="molecule type" value="Genomic_DNA"/>
</dbReference>
<dbReference type="PANTHER" id="PTHR30435:SF1">
    <property type="entry name" value="FLAGELLAR HOOK PROTEIN FLGE"/>
    <property type="match status" value="1"/>
</dbReference>
<comment type="caution">
    <text evidence="7">The sequence shown here is derived from an EMBL/GenBank/DDBJ whole genome shotgun (WGS) entry which is preliminary data.</text>
</comment>
<dbReference type="InterPro" id="IPR020013">
    <property type="entry name" value="Flagellar_FlgE/F/G"/>
</dbReference>
<feature type="domain" description="Flagellar basal body rod protein N-terminal" evidence="5">
    <location>
        <begin position="7"/>
        <end position="37"/>
    </location>
</feature>
<organism evidence="7 8">
    <name type="scientific">Stagnihabitans tardus</name>
    <dbReference type="NCBI Taxonomy" id="2699202"/>
    <lineage>
        <taxon>Bacteria</taxon>
        <taxon>Pseudomonadati</taxon>
        <taxon>Pseudomonadota</taxon>
        <taxon>Alphaproteobacteria</taxon>
        <taxon>Rhodobacterales</taxon>
        <taxon>Paracoccaceae</taxon>
        <taxon>Stagnihabitans</taxon>
    </lineage>
</organism>
<gene>
    <name evidence="7" type="ORF">GV832_12375</name>
</gene>
<comment type="subcellular location">
    <subcellularLocation>
        <location evidence="1 4">Bacterial flagellum basal body</location>
    </subcellularLocation>
</comment>
<evidence type="ECO:0000256" key="3">
    <source>
        <dbReference type="ARBA" id="ARBA00023143"/>
    </source>
</evidence>
<dbReference type="PANTHER" id="PTHR30435">
    <property type="entry name" value="FLAGELLAR PROTEIN"/>
    <property type="match status" value="1"/>
</dbReference>
<dbReference type="AlphaFoldDB" id="A0AAE4YDP9"/>
<keyword evidence="3 4" id="KW-0975">Bacterial flagellum</keyword>
<reference evidence="7" key="1">
    <citation type="submission" date="2020-01" db="EMBL/GenBank/DDBJ databases">
        <authorList>
            <person name="Chen W.-M."/>
        </authorList>
    </citation>
    <scope>NUCLEOTIDE SEQUENCE</scope>
    <source>
        <strain evidence="7">CYK-10</strain>
    </source>
</reference>
<dbReference type="GO" id="GO:0071978">
    <property type="term" value="P:bacterial-type flagellum-dependent swarming motility"/>
    <property type="evidence" value="ECO:0007669"/>
    <property type="project" value="TreeGrafter"/>
</dbReference>
<dbReference type="GO" id="GO:0009425">
    <property type="term" value="C:bacterial-type flagellum basal body"/>
    <property type="evidence" value="ECO:0007669"/>
    <property type="project" value="UniProtKB-SubCell"/>
</dbReference>
<keyword evidence="7" id="KW-0282">Flagellum</keyword>
<keyword evidence="8" id="KW-1185">Reference proteome</keyword>
<protein>
    <recommendedName>
        <fullName evidence="4">Flagellar hook protein FlgE</fullName>
    </recommendedName>
</protein>
<dbReference type="SUPFAM" id="SSF117143">
    <property type="entry name" value="Flagellar hook protein flgE"/>
    <property type="match status" value="1"/>
</dbReference>
<accession>A0AAE4YDP9</accession>
<dbReference type="NCBIfam" id="TIGR03506">
    <property type="entry name" value="FlgEFG_subfam"/>
    <property type="match status" value="1"/>
</dbReference>
<comment type="function">
    <text evidence="4">A flexible structure which links the flagellar filament to the drive apparatus in the basal body.</text>
</comment>
<dbReference type="InterPro" id="IPR019776">
    <property type="entry name" value="Flagellar_basal_body_rod_CS"/>
</dbReference>
<dbReference type="InterPro" id="IPR010930">
    <property type="entry name" value="Flg_bb/hook_C_dom"/>
</dbReference>
<dbReference type="Pfam" id="PF00460">
    <property type="entry name" value="Flg_bb_rod"/>
    <property type="match status" value="1"/>
</dbReference>
<dbReference type="GO" id="GO:0009424">
    <property type="term" value="C:bacterial-type flagellum hook"/>
    <property type="evidence" value="ECO:0007669"/>
    <property type="project" value="TreeGrafter"/>
</dbReference>
<dbReference type="Proteomes" id="UP001193501">
    <property type="component" value="Unassembled WGS sequence"/>
</dbReference>
<dbReference type="GO" id="GO:0005829">
    <property type="term" value="C:cytosol"/>
    <property type="evidence" value="ECO:0007669"/>
    <property type="project" value="TreeGrafter"/>
</dbReference>
<evidence type="ECO:0000313" key="8">
    <source>
        <dbReference type="Proteomes" id="UP001193501"/>
    </source>
</evidence>
<name>A0AAE4YDP9_9RHOB</name>
<keyword evidence="7" id="KW-0966">Cell projection</keyword>
<evidence type="ECO:0000256" key="4">
    <source>
        <dbReference type="RuleBase" id="RU362116"/>
    </source>
</evidence>
<dbReference type="InterPro" id="IPR037925">
    <property type="entry name" value="FlgE/F/G-like"/>
</dbReference>
<dbReference type="RefSeq" id="WP_168775200.1">
    <property type="nucleotide sequence ID" value="NZ_JAABNR010000011.1"/>
</dbReference>
<proteinExistence type="inferred from homology"/>
<evidence type="ECO:0000259" key="5">
    <source>
        <dbReference type="Pfam" id="PF00460"/>
    </source>
</evidence>
<feature type="domain" description="Flagellar basal-body/hook protein C-terminal" evidence="6">
    <location>
        <begin position="390"/>
        <end position="431"/>
    </location>
</feature>